<gene>
    <name evidence="2" type="ORF">TanjilG_16247</name>
</gene>
<dbReference type="EMBL" id="CM007372">
    <property type="protein sequence ID" value="OIW00998.1"/>
    <property type="molecule type" value="Genomic_DNA"/>
</dbReference>
<dbReference type="Proteomes" id="UP000188354">
    <property type="component" value="Chromosome LG12"/>
</dbReference>
<evidence type="ECO:0000313" key="3">
    <source>
        <dbReference type="Proteomes" id="UP000188354"/>
    </source>
</evidence>
<evidence type="ECO:0000313" key="2">
    <source>
        <dbReference type="EMBL" id="OIW00998.1"/>
    </source>
</evidence>
<protein>
    <submittedName>
        <fullName evidence="2">Uncharacterized protein</fullName>
    </submittedName>
</protein>
<organism evidence="2 3">
    <name type="scientific">Lupinus angustifolius</name>
    <name type="common">Narrow-leaved blue lupine</name>
    <dbReference type="NCBI Taxonomy" id="3871"/>
    <lineage>
        <taxon>Eukaryota</taxon>
        <taxon>Viridiplantae</taxon>
        <taxon>Streptophyta</taxon>
        <taxon>Embryophyta</taxon>
        <taxon>Tracheophyta</taxon>
        <taxon>Spermatophyta</taxon>
        <taxon>Magnoliopsida</taxon>
        <taxon>eudicotyledons</taxon>
        <taxon>Gunneridae</taxon>
        <taxon>Pentapetalae</taxon>
        <taxon>rosids</taxon>
        <taxon>fabids</taxon>
        <taxon>Fabales</taxon>
        <taxon>Fabaceae</taxon>
        <taxon>Papilionoideae</taxon>
        <taxon>50 kb inversion clade</taxon>
        <taxon>genistoids sensu lato</taxon>
        <taxon>core genistoids</taxon>
        <taxon>Genisteae</taxon>
        <taxon>Lupinus</taxon>
    </lineage>
</organism>
<dbReference type="PANTHER" id="PTHR34057:SF10">
    <property type="entry name" value="TRANSPOSASE, PTTA_EN_SPM, PLANT"/>
    <property type="match status" value="1"/>
</dbReference>
<proteinExistence type="predicted"/>
<feature type="compositionally biased region" description="Polar residues" evidence="1">
    <location>
        <begin position="82"/>
        <end position="99"/>
    </location>
</feature>
<feature type="compositionally biased region" description="Basic and acidic residues" evidence="1">
    <location>
        <begin position="1"/>
        <end position="15"/>
    </location>
</feature>
<sequence length="123" mass="13025">MGPDLEQKSKSENNHDPAFSGQKVLEPGTNDVNDACDTEMSPFEKYHLSCGNEDAEVNITVCTNAGKALVVEDCCEDATECSSSFADTGSGTENASLSDTEVESQMRADNGSSSMHDDCFGAL</sequence>
<dbReference type="Gramene" id="OIW00998">
    <property type="protein sequence ID" value="OIW00998"/>
    <property type="gene ID" value="TanjilG_16247"/>
</dbReference>
<accession>A0A1J7GKS0</accession>
<keyword evidence="3" id="KW-1185">Reference proteome</keyword>
<reference evidence="2 3" key="1">
    <citation type="journal article" date="2017" name="Plant Biotechnol. J.">
        <title>A comprehensive draft genome sequence for lupin (Lupinus angustifolius), an emerging health food: insights into plant-microbe interactions and legume evolution.</title>
        <authorList>
            <person name="Hane J.K."/>
            <person name="Ming Y."/>
            <person name="Kamphuis L.G."/>
            <person name="Nelson M.N."/>
            <person name="Garg G."/>
            <person name="Atkins C.A."/>
            <person name="Bayer P.E."/>
            <person name="Bravo A."/>
            <person name="Bringans S."/>
            <person name="Cannon S."/>
            <person name="Edwards D."/>
            <person name="Foley R."/>
            <person name="Gao L.L."/>
            <person name="Harrison M.J."/>
            <person name="Huang W."/>
            <person name="Hurgobin B."/>
            <person name="Li S."/>
            <person name="Liu C.W."/>
            <person name="McGrath A."/>
            <person name="Morahan G."/>
            <person name="Murray J."/>
            <person name="Weller J."/>
            <person name="Jian J."/>
            <person name="Singh K.B."/>
        </authorList>
    </citation>
    <scope>NUCLEOTIDE SEQUENCE [LARGE SCALE GENOMIC DNA]</scope>
    <source>
        <strain evidence="3">cv. Tanjil</strain>
        <tissue evidence="2">Whole plant</tissue>
    </source>
</reference>
<dbReference type="AlphaFoldDB" id="A0A1J7GKS0"/>
<evidence type="ECO:0000256" key="1">
    <source>
        <dbReference type="SAM" id="MobiDB-lite"/>
    </source>
</evidence>
<dbReference type="PANTHER" id="PTHR34057">
    <property type="entry name" value="ELONGATION FACTOR"/>
    <property type="match status" value="1"/>
</dbReference>
<name>A0A1J7GKS0_LUPAN</name>
<feature type="region of interest" description="Disordered" evidence="1">
    <location>
        <begin position="1"/>
        <end position="36"/>
    </location>
</feature>
<feature type="region of interest" description="Disordered" evidence="1">
    <location>
        <begin position="82"/>
        <end position="123"/>
    </location>
</feature>